<sequence>MWETGLDGKYLELELTESILVHNLPEASQNLHAIEMLGVKIAIDDFGTGYSSLSYLRQFPFDTLKIDRSFIHNLTEDATNAAIVKAIVQMARSLNLKVVAEGVENEAELTFLYQHGCEEIQGYLYSHPLKASEFETFLASGKQLCLAKFKQNAAMN</sequence>
<dbReference type="PANTHER" id="PTHR33121:SF70">
    <property type="entry name" value="SIGNALING PROTEIN YKOW"/>
    <property type="match status" value="1"/>
</dbReference>
<dbReference type="CDD" id="cd01948">
    <property type="entry name" value="EAL"/>
    <property type="match status" value="1"/>
</dbReference>
<reference evidence="2 3" key="1">
    <citation type="submission" date="2016-11" db="EMBL/GenBank/DDBJ databases">
        <title>Draft Genome Sequences of Nine Cyanobacterial Strains from Diverse Habitats.</title>
        <authorList>
            <person name="Zhu T."/>
            <person name="Hou S."/>
            <person name="Lu X."/>
            <person name="Hess W.R."/>
        </authorList>
    </citation>
    <scope>NUCLEOTIDE SEQUENCE [LARGE SCALE GENOMIC DNA]</scope>
    <source>
        <strain evidence="2 3">NIES-593</strain>
    </source>
</reference>
<accession>A0A1U7HIS4</accession>
<organism evidence="2 3">
    <name type="scientific">Hydrococcus rivularis NIES-593</name>
    <dbReference type="NCBI Taxonomy" id="1921803"/>
    <lineage>
        <taxon>Bacteria</taxon>
        <taxon>Bacillati</taxon>
        <taxon>Cyanobacteriota</taxon>
        <taxon>Cyanophyceae</taxon>
        <taxon>Pleurocapsales</taxon>
        <taxon>Hydrococcaceae</taxon>
        <taxon>Hydrococcus</taxon>
    </lineage>
</organism>
<dbReference type="PROSITE" id="PS50883">
    <property type="entry name" value="EAL"/>
    <property type="match status" value="1"/>
</dbReference>
<name>A0A1U7HIS4_9CYAN</name>
<dbReference type="Gene3D" id="3.20.20.450">
    <property type="entry name" value="EAL domain"/>
    <property type="match status" value="1"/>
</dbReference>
<evidence type="ECO:0000313" key="2">
    <source>
        <dbReference type="EMBL" id="OKH23445.1"/>
    </source>
</evidence>
<dbReference type="InterPro" id="IPR035919">
    <property type="entry name" value="EAL_sf"/>
</dbReference>
<dbReference type="PANTHER" id="PTHR33121">
    <property type="entry name" value="CYCLIC DI-GMP PHOSPHODIESTERASE PDEF"/>
    <property type="match status" value="1"/>
</dbReference>
<protein>
    <recommendedName>
        <fullName evidence="1">EAL domain-containing protein</fullName>
    </recommendedName>
</protein>
<evidence type="ECO:0000259" key="1">
    <source>
        <dbReference type="PROSITE" id="PS50883"/>
    </source>
</evidence>
<feature type="domain" description="EAL" evidence="1">
    <location>
        <begin position="1"/>
        <end position="142"/>
    </location>
</feature>
<comment type="caution">
    <text evidence="2">The sequence shown here is derived from an EMBL/GenBank/DDBJ whole genome shotgun (WGS) entry which is preliminary data.</text>
</comment>
<proteinExistence type="predicted"/>
<dbReference type="GO" id="GO:0071111">
    <property type="term" value="F:cyclic-guanylate-specific phosphodiesterase activity"/>
    <property type="evidence" value="ECO:0007669"/>
    <property type="project" value="InterPro"/>
</dbReference>
<dbReference type="STRING" id="1921803.NIES593_09440"/>
<dbReference type="SMART" id="SM00052">
    <property type="entry name" value="EAL"/>
    <property type="match status" value="1"/>
</dbReference>
<dbReference type="InterPro" id="IPR050706">
    <property type="entry name" value="Cyclic-di-GMP_PDE-like"/>
</dbReference>
<dbReference type="RefSeq" id="WP_073599345.1">
    <property type="nucleotide sequence ID" value="NZ_MRCB01000009.1"/>
</dbReference>
<dbReference type="SUPFAM" id="SSF141868">
    <property type="entry name" value="EAL domain-like"/>
    <property type="match status" value="1"/>
</dbReference>
<dbReference type="AlphaFoldDB" id="A0A1U7HIS4"/>
<dbReference type="EMBL" id="MRCB01000009">
    <property type="protein sequence ID" value="OKH23445.1"/>
    <property type="molecule type" value="Genomic_DNA"/>
</dbReference>
<gene>
    <name evidence="2" type="ORF">NIES593_09440</name>
</gene>
<evidence type="ECO:0000313" key="3">
    <source>
        <dbReference type="Proteomes" id="UP000186868"/>
    </source>
</evidence>
<dbReference type="Proteomes" id="UP000186868">
    <property type="component" value="Unassembled WGS sequence"/>
</dbReference>
<dbReference type="InterPro" id="IPR001633">
    <property type="entry name" value="EAL_dom"/>
</dbReference>
<dbReference type="Pfam" id="PF00563">
    <property type="entry name" value="EAL"/>
    <property type="match status" value="1"/>
</dbReference>
<keyword evidence="3" id="KW-1185">Reference proteome</keyword>